<dbReference type="AlphaFoldDB" id="A0A4Q6XN29"/>
<keyword evidence="1" id="KW-0732">Signal</keyword>
<comment type="caution">
    <text evidence="3">The sequence shown here is derived from an EMBL/GenBank/DDBJ whole genome shotgun (WGS) entry which is preliminary data.</text>
</comment>
<proteinExistence type="predicted"/>
<feature type="chain" id="PRO_5020667457" evidence="1">
    <location>
        <begin position="30"/>
        <end position="298"/>
    </location>
</feature>
<dbReference type="OrthoDB" id="1121759at2"/>
<dbReference type="InterPro" id="IPR013022">
    <property type="entry name" value="Xyl_isomerase-like_TIM-brl"/>
</dbReference>
<dbReference type="PANTHER" id="PTHR12110">
    <property type="entry name" value="HYDROXYPYRUVATE ISOMERASE"/>
    <property type="match status" value="1"/>
</dbReference>
<accession>A0A4Q6XN29</accession>
<evidence type="ECO:0000256" key="1">
    <source>
        <dbReference type="SAM" id="SignalP"/>
    </source>
</evidence>
<feature type="signal peptide" evidence="1">
    <location>
        <begin position="1"/>
        <end position="29"/>
    </location>
</feature>
<dbReference type="PROSITE" id="PS51257">
    <property type="entry name" value="PROKAR_LIPOPROTEIN"/>
    <property type="match status" value="1"/>
</dbReference>
<evidence type="ECO:0000259" key="2">
    <source>
        <dbReference type="Pfam" id="PF01261"/>
    </source>
</evidence>
<dbReference type="PANTHER" id="PTHR12110:SF41">
    <property type="entry name" value="INOSOSE DEHYDRATASE"/>
    <property type="match status" value="1"/>
</dbReference>
<evidence type="ECO:0000313" key="3">
    <source>
        <dbReference type="EMBL" id="RZF61543.1"/>
    </source>
</evidence>
<dbReference type="RefSeq" id="WP_130139772.1">
    <property type="nucleotide sequence ID" value="NZ_SGIT01000001.1"/>
</dbReference>
<organism evidence="3 4">
    <name type="scientific">Sphingobacterium corticibacterium</name>
    <dbReference type="NCBI Taxonomy" id="2484746"/>
    <lineage>
        <taxon>Bacteria</taxon>
        <taxon>Pseudomonadati</taxon>
        <taxon>Bacteroidota</taxon>
        <taxon>Sphingobacteriia</taxon>
        <taxon>Sphingobacteriales</taxon>
        <taxon>Sphingobacteriaceae</taxon>
        <taxon>Sphingobacterium</taxon>
    </lineage>
</organism>
<dbReference type="Proteomes" id="UP000292855">
    <property type="component" value="Unassembled WGS sequence"/>
</dbReference>
<reference evidence="3 4" key="1">
    <citation type="submission" date="2019-02" db="EMBL/GenBank/DDBJ databases">
        <authorList>
            <person name="Li Y."/>
        </authorList>
    </citation>
    <scope>NUCLEOTIDE SEQUENCE [LARGE SCALE GENOMIC DNA]</scope>
    <source>
        <strain evidence="3 4">30C10-4-7</strain>
    </source>
</reference>
<dbReference type="Pfam" id="PF01261">
    <property type="entry name" value="AP_endonuc_2"/>
    <property type="match status" value="1"/>
</dbReference>
<feature type="domain" description="Xylose isomerase-like TIM barrel" evidence="2">
    <location>
        <begin position="72"/>
        <end position="287"/>
    </location>
</feature>
<keyword evidence="3" id="KW-0413">Isomerase</keyword>
<dbReference type="GO" id="GO:0016853">
    <property type="term" value="F:isomerase activity"/>
    <property type="evidence" value="ECO:0007669"/>
    <property type="project" value="UniProtKB-KW"/>
</dbReference>
<sequence length="298" mass="33381">MKLNTLSSLILVAGIALLSCSSGTTSSTAQVEDTLQDTLGYPEEHVNWKLGAQAYTFRLFTFAEALDKIDSADLRFVEAFPGQIVGAGNEEKFTYTLSEEGRDLVRKLLADHNITLHAFGVVNGKDAEEWEQIFAFAQDMGVKVINCEPKEEHLDIVSTLCEKYDIRAAIHNHPEPSTYWKPEVVLAALEGRSPKMGAAVDVGHWMRSGLDPVECLKKLEGKIIHSHFKDLNEFGDKKAHDVHWGTGKLPINEVIEELKRQNFDGMLSAEYEYNWENNQIDVAQSVRNFRELLAASTN</sequence>
<protein>
    <submittedName>
        <fullName evidence="3">Sugar phosphate isomerase/epimerase</fullName>
    </submittedName>
</protein>
<dbReference type="SUPFAM" id="SSF51658">
    <property type="entry name" value="Xylose isomerase-like"/>
    <property type="match status" value="1"/>
</dbReference>
<dbReference type="Gene3D" id="3.20.20.150">
    <property type="entry name" value="Divalent-metal-dependent TIM barrel enzymes"/>
    <property type="match status" value="1"/>
</dbReference>
<keyword evidence="4" id="KW-1185">Reference proteome</keyword>
<evidence type="ECO:0000313" key="4">
    <source>
        <dbReference type="Proteomes" id="UP000292855"/>
    </source>
</evidence>
<dbReference type="EMBL" id="SGIT01000001">
    <property type="protein sequence ID" value="RZF61543.1"/>
    <property type="molecule type" value="Genomic_DNA"/>
</dbReference>
<dbReference type="InterPro" id="IPR050312">
    <property type="entry name" value="IolE/XylAMocC-like"/>
</dbReference>
<dbReference type="InterPro" id="IPR036237">
    <property type="entry name" value="Xyl_isomerase-like_sf"/>
</dbReference>
<gene>
    <name evidence="3" type="ORF">EWE74_01480</name>
</gene>
<name>A0A4Q6XN29_9SPHI</name>